<evidence type="ECO:0000256" key="3">
    <source>
        <dbReference type="ARBA" id="ARBA00023054"/>
    </source>
</evidence>
<keyword evidence="3" id="KW-0175">Coiled coil</keyword>
<evidence type="ECO:0000256" key="2">
    <source>
        <dbReference type="ARBA" id="ARBA00023015"/>
    </source>
</evidence>
<evidence type="ECO:0000313" key="9">
    <source>
        <dbReference type="Proteomes" id="UP001165080"/>
    </source>
</evidence>
<dbReference type="EMBL" id="BRXU01000012">
    <property type="protein sequence ID" value="GLC77814.1"/>
    <property type="molecule type" value="Genomic_DNA"/>
</dbReference>
<dbReference type="OrthoDB" id="6270329at2759"/>
<keyword evidence="9" id="KW-1185">Reference proteome</keyword>
<evidence type="ECO:0000259" key="7">
    <source>
        <dbReference type="PROSITE" id="PS51519"/>
    </source>
</evidence>
<dbReference type="GO" id="GO:0003700">
    <property type="term" value="F:DNA-binding transcription factor activity"/>
    <property type="evidence" value="ECO:0007669"/>
    <property type="project" value="InterPro"/>
</dbReference>
<keyword evidence="5" id="KW-0804">Transcription</keyword>
<name>A0A9W6FB60_9CHLO</name>
<dbReference type="GO" id="GO:0003677">
    <property type="term" value="F:DNA binding"/>
    <property type="evidence" value="ECO:0007669"/>
    <property type="project" value="UniProtKB-KW"/>
</dbReference>
<evidence type="ECO:0000313" key="8">
    <source>
        <dbReference type="EMBL" id="GLC77814.1"/>
    </source>
</evidence>
<gene>
    <name evidence="8" type="ORF">PLESTB_000956700</name>
</gene>
<evidence type="ECO:0000256" key="5">
    <source>
        <dbReference type="ARBA" id="ARBA00023163"/>
    </source>
</evidence>
<dbReference type="PANTHER" id="PTHR46373">
    <property type="entry name" value="PROTEIN RKD4"/>
    <property type="match status" value="1"/>
</dbReference>
<evidence type="ECO:0000256" key="4">
    <source>
        <dbReference type="ARBA" id="ARBA00023125"/>
    </source>
</evidence>
<keyword evidence="6" id="KW-0539">Nucleus</keyword>
<dbReference type="Proteomes" id="UP001165080">
    <property type="component" value="Unassembled WGS sequence"/>
</dbReference>
<dbReference type="AlphaFoldDB" id="A0A9W6FB60"/>
<accession>A0A9W6FB60</accession>
<dbReference type="InterPro" id="IPR003035">
    <property type="entry name" value="RWP-RK_dom"/>
</dbReference>
<dbReference type="Pfam" id="PF02042">
    <property type="entry name" value="RWP-RK"/>
    <property type="match status" value="1"/>
</dbReference>
<comment type="function">
    <text evidence="1">Putative transcription factor.</text>
</comment>
<feature type="domain" description="RWP-RK" evidence="7">
    <location>
        <begin position="36"/>
        <end position="120"/>
    </location>
</feature>
<sequence>MRIFKFRCELRNGHNTEWLTECMDAFVEQFVTEGFQPQKLDFQAEAPKRQVLKKADLTIKDISPFFHMPIKDASRKLDISTTYLKRICRELGESRWPYRKVQALAAILTTGRDDMDTTHG</sequence>
<proteinExistence type="predicted"/>
<keyword evidence="4" id="KW-0238">DNA-binding</keyword>
<protein>
    <recommendedName>
        <fullName evidence="7">RWP-RK domain-containing protein</fullName>
    </recommendedName>
</protein>
<dbReference type="PROSITE" id="PS51519">
    <property type="entry name" value="RWP_RK"/>
    <property type="match status" value="1"/>
</dbReference>
<organism evidence="8 9">
    <name type="scientific">Pleodorina starrii</name>
    <dbReference type="NCBI Taxonomy" id="330485"/>
    <lineage>
        <taxon>Eukaryota</taxon>
        <taxon>Viridiplantae</taxon>
        <taxon>Chlorophyta</taxon>
        <taxon>core chlorophytes</taxon>
        <taxon>Chlorophyceae</taxon>
        <taxon>CS clade</taxon>
        <taxon>Chlamydomonadales</taxon>
        <taxon>Volvocaceae</taxon>
        <taxon>Pleodorina</taxon>
    </lineage>
</organism>
<reference evidence="8 9" key="1">
    <citation type="journal article" date="2023" name="Commun. Biol.">
        <title>Reorganization of the ancestral sex-determining regions during the evolution of trioecy in Pleodorina starrii.</title>
        <authorList>
            <person name="Takahashi K."/>
            <person name="Suzuki S."/>
            <person name="Kawai-Toyooka H."/>
            <person name="Yamamoto K."/>
            <person name="Hamaji T."/>
            <person name="Ootsuki R."/>
            <person name="Yamaguchi H."/>
            <person name="Kawachi M."/>
            <person name="Higashiyama T."/>
            <person name="Nozaki H."/>
        </authorList>
    </citation>
    <scope>NUCLEOTIDE SEQUENCE [LARGE SCALE GENOMIC DNA]</scope>
    <source>
        <strain evidence="8 9">NIES-4479</strain>
    </source>
</reference>
<dbReference type="InterPro" id="IPR044607">
    <property type="entry name" value="RKD-like"/>
</dbReference>
<comment type="caution">
    <text evidence="8">The sequence shown here is derived from an EMBL/GenBank/DDBJ whole genome shotgun (WGS) entry which is preliminary data.</text>
</comment>
<evidence type="ECO:0000256" key="6">
    <source>
        <dbReference type="ARBA" id="ARBA00023242"/>
    </source>
</evidence>
<evidence type="ECO:0000256" key="1">
    <source>
        <dbReference type="ARBA" id="ARBA00004049"/>
    </source>
</evidence>
<keyword evidence="2" id="KW-0805">Transcription regulation</keyword>
<dbReference type="PANTHER" id="PTHR46373:SF2">
    <property type="entry name" value="RWP-RK DOMAIN-CONTAINING PROTEIN"/>
    <property type="match status" value="1"/>
</dbReference>